<comment type="caution">
    <text evidence="1">The sequence shown here is derived from an EMBL/GenBank/DDBJ whole genome shotgun (WGS) entry which is preliminary data.</text>
</comment>
<dbReference type="EMBL" id="FXUF01000023">
    <property type="protein sequence ID" value="SMP71406.1"/>
    <property type="molecule type" value="Genomic_DNA"/>
</dbReference>
<protein>
    <submittedName>
        <fullName evidence="1">Uncharacterized protein</fullName>
    </submittedName>
</protein>
<dbReference type="SUPFAM" id="SSF52540">
    <property type="entry name" value="P-loop containing nucleoside triphosphate hydrolases"/>
    <property type="match status" value="1"/>
</dbReference>
<dbReference type="AlphaFoldDB" id="A0AA46AKJ0"/>
<gene>
    <name evidence="1" type="ORF">SAMN06296020_12317</name>
</gene>
<keyword evidence="2" id="KW-1185">Reference proteome</keyword>
<dbReference type="InterPro" id="IPR027417">
    <property type="entry name" value="P-loop_NTPase"/>
</dbReference>
<proteinExistence type="predicted"/>
<name>A0AA46AKJ0_9CLOT</name>
<dbReference type="Proteomes" id="UP001158066">
    <property type="component" value="Unassembled WGS sequence"/>
</dbReference>
<sequence length="1274" mass="144356">MRFFELESTDISDLNDADLREMVARLCEAELIMQGIQPSCVLWGGAQEAADGGLDIRVESTKSIRPGFIPRKNTGFQVKKSSMSKAACTKEMLEKGCIKQVITTLASQNGAYIIVSGKDDCSDKMLDERLIGMRKAVEEVINEDDLLLDFYGRDRLTTWLRQYPGVALWVRSQLGKSLAGWSPFGRWASTPPNQDDEFLLDDYPCVIDANSQEKEPMGIAEGISLARERLRNAGSTVRITGLSGVGKTRFAQALFETDIGEDALPSANVIYADLGHDIIPTASELVSYLIANDFSAYLVLDNCPPDVHRSLQKNVSSHSARLSLLTIEYDISDDRPEETEVIHLEPSSEETVSKLVQKRFPDLGSINANKVAEFAGGNARVALALASRVDADDTLSNFSDEDLFLRLFNQRKGSTDSLIECAEILSLVYSFNVSQSEYNDELGVLATIGGVERRLLFRSHAELFRRQLSQQRGNWRAVLPHALANRLAKRGLQNITHYEINSELFKRKNLRLFKSCAHRIGYLHDFEPARQLAYTWIQSGGPLYDIASCDEEHLEILSYIAPVFPEAVLTSIENASADPEFASRTNKHFSVIVRLLCQLAYEDESFDRAAEIILKFAETEKVDENNNSVVRQLSSLFSLYLSGTHATPKRRQAFLERLLSSSNPKHQEMTHKLFQSALEANHWSSFGTFGFGARSRDYGWRPKTHEERLDWYKGFIEILKPILIPNNEASAKGVKDLLADCFRGLWTFAGCFDVLEELVRIYAYGGSWPEMWISIKQTIYYDGKNLSPELLTKLEALERLAAPSDPFSEIEAYALMDTWKHKEIEDENYEEKSKTIHEKLVRLGELAASTPEYLEKLAPRLWEKHINSLWSFGQGIAKGSDDPSTTFDFLVGLMQAQDLEIVQPTLFGGFIQGVYAEDPIMARQLQEQVIEIPELKPHFVYLLSSTPVVEWGVQRLIEMAHLGEIDAQRFEQIMYGRIHETISDRDLAQILSAINELEDGVFSTIEMLGMRIYTLKDSKCVPSEELRTVGRAAIKKLLKMHRKTFKMHRQIALDRVATECLSIYAPENEVRDIVRLLCEGIVSFRLYSYELTEIIENLIVNFPEVILNSVFTGDENETLLVESLFKDRVSLRHELSLNIVPVDILLKWCNGNQDRIQRIAAAVRTYTYSGKENNLSDNPNQFKLSNHIETFLNVAENPIDIVEIIFKDTWPDSCSGSLAAIIEARSRAFAELLDHTSREVQDFARHKLTIIESSIRKNREREAAENSLREQRFE</sequence>
<reference evidence="1" key="1">
    <citation type="submission" date="2017-05" db="EMBL/GenBank/DDBJ databases">
        <authorList>
            <person name="Varghese N."/>
            <person name="Submissions S."/>
        </authorList>
    </citation>
    <scope>NUCLEOTIDE SEQUENCE</scope>
    <source>
        <strain evidence="1">Su22</strain>
    </source>
</reference>
<dbReference type="RefSeq" id="WP_283410844.1">
    <property type="nucleotide sequence ID" value="NZ_FXUF01000023.1"/>
</dbReference>
<evidence type="ECO:0000313" key="2">
    <source>
        <dbReference type="Proteomes" id="UP001158066"/>
    </source>
</evidence>
<evidence type="ECO:0000313" key="1">
    <source>
        <dbReference type="EMBL" id="SMP71406.1"/>
    </source>
</evidence>
<organism evidence="1 2">
    <name type="scientific">Anoxynatronum buryatiense</name>
    <dbReference type="NCBI Taxonomy" id="489973"/>
    <lineage>
        <taxon>Bacteria</taxon>
        <taxon>Bacillati</taxon>
        <taxon>Bacillota</taxon>
        <taxon>Clostridia</taxon>
        <taxon>Eubacteriales</taxon>
        <taxon>Clostridiaceae</taxon>
        <taxon>Anoxynatronum</taxon>
    </lineage>
</organism>
<accession>A0AA46AKJ0</accession>